<dbReference type="EMBL" id="JBHGBT010000005">
    <property type="protein sequence ID" value="MFB4194125.1"/>
    <property type="molecule type" value="Genomic_DNA"/>
</dbReference>
<comment type="function">
    <text evidence="11">Part of the high-affinity ATP-driven potassium transport (or Kdp) system, which catalyzes the hydrolysis of ATP coupled with the electrogenic transport of potassium into the cytoplasm. This subunit acts as a catalytic chaperone that increases the ATP-binding affinity of the ATP-hydrolyzing subunit KdpB by the formation of a transient KdpB/KdpC/ATP ternary complex.</text>
</comment>
<evidence type="ECO:0000256" key="11">
    <source>
        <dbReference type="HAMAP-Rule" id="MF_00276"/>
    </source>
</evidence>
<protein>
    <recommendedName>
        <fullName evidence="11">Potassium-transporting ATPase KdpC subunit</fullName>
    </recommendedName>
    <alternativeName>
        <fullName evidence="11">ATP phosphohydrolase [potassium-transporting] C chain</fullName>
    </alternativeName>
    <alternativeName>
        <fullName evidence="11">Potassium-binding and translocating subunit C</fullName>
    </alternativeName>
    <alternativeName>
        <fullName evidence="11">Potassium-translocating ATPase C chain</fullName>
    </alternativeName>
</protein>
<dbReference type="RefSeq" id="WP_375062161.1">
    <property type="nucleotide sequence ID" value="NZ_JBHGBT010000005.1"/>
</dbReference>
<evidence type="ECO:0000256" key="6">
    <source>
        <dbReference type="ARBA" id="ARBA00022840"/>
    </source>
</evidence>
<comment type="caution">
    <text evidence="12">The sequence shown here is derived from an EMBL/GenBank/DDBJ whole genome shotgun (WGS) entry which is preliminary data.</text>
</comment>
<keyword evidence="10 11" id="KW-0472">Membrane</keyword>
<keyword evidence="6 11" id="KW-0067">ATP-binding</keyword>
<keyword evidence="5 11" id="KW-0547">Nucleotide-binding</keyword>
<evidence type="ECO:0000256" key="4">
    <source>
        <dbReference type="ARBA" id="ARBA00022692"/>
    </source>
</evidence>
<comment type="subcellular location">
    <subcellularLocation>
        <location evidence="11">Cell membrane</location>
        <topology evidence="11">Single-pass membrane protein</topology>
    </subcellularLocation>
</comment>
<evidence type="ECO:0000256" key="2">
    <source>
        <dbReference type="ARBA" id="ARBA00022475"/>
    </source>
</evidence>
<organism evidence="12 13">
    <name type="scientific">Streptomyces carpaticus</name>
    <dbReference type="NCBI Taxonomy" id="285558"/>
    <lineage>
        <taxon>Bacteria</taxon>
        <taxon>Bacillati</taxon>
        <taxon>Actinomycetota</taxon>
        <taxon>Actinomycetes</taxon>
        <taxon>Kitasatosporales</taxon>
        <taxon>Streptomycetaceae</taxon>
        <taxon>Streptomyces</taxon>
    </lineage>
</organism>
<evidence type="ECO:0000313" key="13">
    <source>
        <dbReference type="Proteomes" id="UP001577267"/>
    </source>
</evidence>
<keyword evidence="2 11" id="KW-1003">Cell membrane</keyword>
<evidence type="ECO:0000256" key="3">
    <source>
        <dbReference type="ARBA" id="ARBA00022538"/>
    </source>
</evidence>
<keyword evidence="4 11" id="KW-0812">Transmembrane</keyword>
<keyword evidence="13" id="KW-1185">Reference proteome</keyword>
<evidence type="ECO:0000256" key="7">
    <source>
        <dbReference type="ARBA" id="ARBA00022958"/>
    </source>
</evidence>
<keyword evidence="3 11" id="KW-0633">Potassium transport</keyword>
<reference evidence="12 13" key="1">
    <citation type="submission" date="2024-09" db="EMBL/GenBank/DDBJ databases">
        <title>Draft genome sequence of multifaceted antimicrobials producing Streptomyces sp. strain FH1.</title>
        <authorList>
            <person name="Hassan F."/>
            <person name="Ali H."/>
            <person name="Hassan N."/>
            <person name="Nawaz A."/>
        </authorList>
    </citation>
    <scope>NUCLEOTIDE SEQUENCE [LARGE SCALE GENOMIC DNA]</scope>
    <source>
        <strain evidence="12 13">FH1</strain>
    </source>
</reference>
<keyword evidence="8 11" id="KW-1133">Transmembrane helix</keyword>
<keyword evidence="9 11" id="KW-0406">Ion transport</keyword>
<dbReference type="PIRSF" id="PIRSF001296">
    <property type="entry name" value="K_ATPase_KdpC"/>
    <property type="match status" value="1"/>
</dbReference>
<evidence type="ECO:0000256" key="1">
    <source>
        <dbReference type="ARBA" id="ARBA00022448"/>
    </source>
</evidence>
<evidence type="ECO:0000313" key="12">
    <source>
        <dbReference type="EMBL" id="MFB4194125.1"/>
    </source>
</evidence>
<comment type="similarity">
    <text evidence="11">Belongs to the KdpC family.</text>
</comment>
<dbReference type="Proteomes" id="UP001577267">
    <property type="component" value="Unassembled WGS sequence"/>
</dbReference>
<dbReference type="InterPro" id="IPR003820">
    <property type="entry name" value="KdpC"/>
</dbReference>
<keyword evidence="1 11" id="KW-0813">Transport</keyword>
<dbReference type="NCBIfam" id="TIGR00681">
    <property type="entry name" value="kdpC"/>
    <property type="match status" value="1"/>
</dbReference>
<gene>
    <name evidence="11 12" type="primary">kdpC</name>
    <name evidence="12" type="ORF">ACE11A_07130</name>
</gene>
<comment type="subunit">
    <text evidence="11">The system is composed of three essential subunits: KdpA, KdpB and KdpC.</text>
</comment>
<dbReference type="PANTHER" id="PTHR30042:SF2">
    <property type="entry name" value="POTASSIUM-TRANSPORTING ATPASE KDPC SUBUNIT"/>
    <property type="match status" value="1"/>
</dbReference>
<evidence type="ECO:0000256" key="10">
    <source>
        <dbReference type="ARBA" id="ARBA00023136"/>
    </source>
</evidence>
<sequence length="191" mass="20076">MFAGVARQAAAGLRVLLLMTVVCGLLYPLLIWGIARTAFPGRADGSLLRVDGRVVGSSLIGQEFTGPLWFHPRPGAYDPLATGGSDLGPDSGRLLAEVRLRRTAVARTEGVPADSVPPDALTSSASGLDPHISPAYAHLQVTRVARARGLDAERVRELVDAHVTGRALGFLGQERVNVLELNAALAAARAE</sequence>
<dbReference type="HAMAP" id="MF_00276">
    <property type="entry name" value="KdpC"/>
    <property type="match status" value="1"/>
</dbReference>
<keyword evidence="7 11" id="KW-0630">Potassium</keyword>
<evidence type="ECO:0000256" key="5">
    <source>
        <dbReference type="ARBA" id="ARBA00022741"/>
    </source>
</evidence>
<feature type="transmembrane region" description="Helical" evidence="11">
    <location>
        <begin position="12"/>
        <end position="35"/>
    </location>
</feature>
<dbReference type="NCBIfam" id="NF001454">
    <property type="entry name" value="PRK00315.1"/>
    <property type="match status" value="1"/>
</dbReference>
<proteinExistence type="inferred from homology"/>
<evidence type="ECO:0000256" key="8">
    <source>
        <dbReference type="ARBA" id="ARBA00022989"/>
    </source>
</evidence>
<accession>A0ABV4ZK00</accession>
<dbReference type="PANTHER" id="PTHR30042">
    <property type="entry name" value="POTASSIUM-TRANSPORTING ATPASE C CHAIN"/>
    <property type="match status" value="1"/>
</dbReference>
<name>A0ABV4ZK00_9ACTN</name>
<dbReference type="Pfam" id="PF02669">
    <property type="entry name" value="KdpC"/>
    <property type="match status" value="1"/>
</dbReference>
<evidence type="ECO:0000256" key="9">
    <source>
        <dbReference type="ARBA" id="ARBA00023065"/>
    </source>
</evidence>